<proteinExistence type="predicted"/>
<evidence type="ECO:0000313" key="3">
    <source>
        <dbReference type="Proteomes" id="UP000075809"/>
    </source>
</evidence>
<organism evidence="2 3">
    <name type="scientific">Mycetomoellerius zeteki</name>
    <dbReference type="NCBI Taxonomy" id="64791"/>
    <lineage>
        <taxon>Eukaryota</taxon>
        <taxon>Metazoa</taxon>
        <taxon>Ecdysozoa</taxon>
        <taxon>Arthropoda</taxon>
        <taxon>Hexapoda</taxon>
        <taxon>Insecta</taxon>
        <taxon>Pterygota</taxon>
        <taxon>Neoptera</taxon>
        <taxon>Endopterygota</taxon>
        <taxon>Hymenoptera</taxon>
        <taxon>Apocrita</taxon>
        <taxon>Aculeata</taxon>
        <taxon>Formicoidea</taxon>
        <taxon>Formicidae</taxon>
        <taxon>Myrmicinae</taxon>
        <taxon>Mycetomoellerius</taxon>
    </lineage>
</organism>
<keyword evidence="1" id="KW-1133">Transmembrane helix</keyword>
<dbReference type="Proteomes" id="UP000075809">
    <property type="component" value="Unassembled WGS sequence"/>
</dbReference>
<accession>A0A151WQR4</accession>
<reference evidence="2 3" key="1">
    <citation type="submission" date="2015-09" db="EMBL/GenBank/DDBJ databases">
        <title>Trachymyrmex zeteki WGS genome.</title>
        <authorList>
            <person name="Nygaard S."/>
            <person name="Hu H."/>
            <person name="Boomsma J."/>
            <person name="Zhang G."/>
        </authorList>
    </citation>
    <scope>NUCLEOTIDE SEQUENCE [LARGE SCALE GENOMIC DNA]</scope>
    <source>
        <strain evidence="2">Tzet28-1</strain>
        <tissue evidence="2">Whole body</tissue>
    </source>
</reference>
<name>A0A151WQR4_9HYME</name>
<feature type="transmembrane region" description="Helical" evidence="1">
    <location>
        <begin position="45"/>
        <end position="69"/>
    </location>
</feature>
<dbReference type="EMBL" id="KQ982815">
    <property type="protein sequence ID" value="KYQ50239.1"/>
    <property type="molecule type" value="Genomic_DNA"/>
</dbReference>
<keyword evidence="1" id="KW-0472">Membrane</keyword>
<evidence type="ECO:0000313" key="2">
    <source>
        <dbReference type="EMBL" id="KYQ50239.1"/>
    </source>
</evidence>
<evidence type="ECO:0000256" key="1">
    <source>
        <dbReference type="SAM" id="Phobius"/>
    </source>
</evidence>
<protein>
    <submittedName>
        <fullName evidence="2">Uncharacterized protein</fullName>
    </submittedName>
</protein>
<sequence length="95" mass="10479">MASATAVSYPAPIRKDPPCREHVTLLEAFRVRSLQPQTLEQPLLLVLYLINISLAALLANFSSCLCSVIPRPVAKHFLRISVASKFPCSEAFVNQ</sequence>
<gene>
    <name evidence="2" type="ORF">ALC60_10693</name>
</gene>
<keyword evidence="3" id="KW-1185">Reference proteome</keyword>
<keyword evidence="1" id="KW-0812">Transmembrane</keyword>
<dbReference type="AlphaFoldDB" id="A0A151WQR4"/>